<comment type="caution">
    <text evidence="1">The sequence shown here is derived from an EMBL/GenBank/DDBJ whole genome shotgun (WGS) entry which is preliminary data.</text>
</comment>
<dbReference type="AlphaFoldDB" id="A0AAV7JID2"/>
<sequence length="110" mass="12348">MNGGEIFNIVESTTHALIFTTSIQACTPNLANSVSVPYALGTELSLTWKWRSSSLDTPDQAITLKNALLPDSNILDTLLSLSENHHQSTLSYQGEDLYRMRGNYWFILRK</sequence>
<gene>
    <name evidence="1" type="ORF">LOD99_7956</name>
</gene>
<name>A0AAV7JID2_9METZ</name>
<keyword evidence="2" id="KW-1185">Reference proteome</keyword>
<dbReference type="Proteomes" id="UP001165289">
    <property type="component" value="Unassembled WGS sequence"/>
</dbReference>
<accession>A0AAV7JID2</accession>
<evidence type="ECO:0000313" key="2">
    <source>
        <dbReference type="Proteomes" id="UP001165289"/>
    </source>
</evidence>
<protein>
    <submittedName>
        <fullName evidence="1">Uncharacterized protein</fullName>
    </submittedName>
</protein>
<organism evidence="1 2">
    <name type="scientific">Oopsacas minuta</name>
    <dbReference type="NCBI Taxonomy" id="111878"/>
    <lineage>
        <taxon>Eukaryota</taxon>
        <taxon>Metazoa</taxon>
        <taxon>Porifera</taxon>
        <taxon>Hexactinellida</taxon>
        <taxon>Hexasterophora</taxon>
        <taxon>Lyssacinosida</taxon>
        <taxon>Leucopsacidae</taxon>
        <taxon>Oopsacas</taxon>
    </lineage>
</organism>
<dbReference type="EMBL" id="JAKMXF010000328">
    <property type="protein sequence ID" value="KAI6648599.1"/>
    <property type="molecule type" value="Genomic_DNA"/>
</dbReference>
<reference evidence="1 2" key="1">
    <citation type="journal article" date="2023" name="BMC Biol.">
        <title>The compact genome of the sponge Oopsacas minuta (Hexactinellida) is lacking key metazoan core genes.</title>
        <authorList>
            <person name="Santini S."/>
            <person name="Schenkelaars Q."/>
            <person name="Jourda C."/>
            <person name="Duchesne M."/>
            <person name="Belahbib H."/>
            <person name="Rocher C."/>
            <person name="Selva M."/>
            <person name="Riesgo A."/>
            <person name="Vervoort M."/>
            <person name="Leys S.P."/>
            <person name="Kodjabachian L."/>
            <person name="Le Bivic A."/>
            <person name="Borchiellini C."/>
            <person name="Claverie J.M."/>
            <person name="Renard E."/>
        </authorList>
    </citation>
    <scope>NUCLEOTIDE SEQUENCE [LARGE SCALE GENOMIC DNA]</scope>
    <source>
        <strain evidence="1">SPO-2</strain>
    </source>
</reference>
<proteinExistence type="predicted"/>
<evidence type="ECO:0000313" key="1">
    <source>
        <dbReference type="EMBL" id="KAI6648599.1"/>
    </source>
</evidence>